<evidence type="ECO:0000259" key="8">
    <source>
        <dbReference type="PROSITE" id="PS50111"/>
    </source>
</evidence>
<dbReference type="PROSITE" id="PS50885">
    <property type="entry name" value="HAMP"/>
    <property type="match status" value="1"/>
</dbReference>
<dbReference type="InterPro" id="IPR004089">
    <property type="entry name" value="MCPsignal_dom"/>
</dbReference>
<feature type="transmembrane region" description="Helical" evidence="7">
    <location>
        <begin position="204"/>
        <end position="224"/>
    </location>
</feature>
<reference evidence="10 11" key="1">
    <citation type="submission" date="2023-07" db="EMBL/GenBank/DDBJ databases">
        <title>Paenibacillus sp. JX-17 nov. isolated from soil.</title>
        <authorList>
            <person name="Wan Y."/>
            <person name="Liu B."/>
        </authorList>
    </citation>
    <scope>NUCLEOTIDE SEQUENCE [LARGE SCALE GENOMIC DNA]</scope>
    <source>
        <strain evidence="10 11">JX-17</strain>
    </source>
</reference>
<keyword evidence="3 7" id="KW-0472">Membrane</keyword>
<dbReference type="InterPro" id="IPR004090">
    <property type="entry name" value="Chemotax_Me-accpt_rcpt"/>
</dbReference>
<dbReference type="Gene3D" id="6.10.340.10">
    <property type="match status" value="1"/>
</dbReference>
<feature type="domain" description="Methyl-accepting transducer" evidence="8">
    <location>
        <begin position="299"/>
        <end position="543"/>
    </location>
</feature>
<dbReference type="SMART" id="SM00283">
    <property type="entry name" value="MA"/>
    <property type="match status" value="1"/>
</dbReference>
<evidence type="ECO:0000256" key="7">
    <source>
        <dbReference type="SAM" id="Phobius"/>
    </source>
</evidence>
<evidence type="ECO:0000256" key="1">
    <source>
        <dbReference type="ARBA" id="ARBA00004236"/>
    </source>
</evidence>
<evidence type="ECO:0000313" key="11">
    <source>
        <dbReference type="Proteomes" id="UP001240171"/>
    </source>
</evidence>
<keyword evidence="7" id="KW-0812">Transmembrane</keyword>
<keyword evidence="11" id="KW-1185">Reference proteome</keyword>
<evidence type="ECO:0000256" key="4">
    <source>
        <dbReference type="ARBA" id="ARBA00023224"/>
    </source>
</evidence>
<protein>
    <submittedName>
        <fullName evidence="10">Methyl-accepting chemotaxis protein</fullName>
    </submittedName>
</protein>
<evidence type="ECO:0000256" key="2">
    <source>
        <dbReference type="ARBA" id="ARBA00022475"/>
    </source>
</evidence>
<evidence type="ECO:0000313" key="10">
    <source>
        <dbReference type="EMBL" id="MDO7908212.1"/>
    </source>
</evidence>
<dbReference type="EMBL" id="JAUQTB010000013">
    <property type="protein sequence ID" value="MDO7908212.1"/>
    <property type="molecule type" value="Genomic_DNA"/>
</dbReference>
<dbReference type="InterPro" id="IPR024478">
    <property type="entry name" value="HlyB_4HB_MCP"/>
</dbReference>
<evidence type="ECO:0000256" key="6">
    <source>
        <dbReference type="PROSITE-ProRule" id="PRU00284"/>
    </source>
</evidence>
<dbReference type="PANTHER" id="PTHR32089:SF112">
    <property type="entry name" value="LYSOZYME-LIKE PROTEIN-RELATED"/>
    <property type="match status" value="1"/>
</dbReference>
<evidence type="ECO:0000259" key="9">
    <source>
        <dbReference type="PROSITE" id="PS50885"/>
    </source>
</evidence>
<sequence>MQENQPNQRKEAEKSTKPKRHGFKITTSVITMISISLAVLILVSGIGIFGFQTAIERQGSLYTDRFLHQTNILDLKANFYNMRANYTKILDSAQYTDKQYQQVQKGKGLVTKGLDNFAQRKLDASEQAMFADLESKMGTYYQDIEAIMAVKKDTGQYDNDERGRINKESTAIVEQITKISEYNNKLSSDLYYDTQTDLQLKKTILMIASAACILALLVLSFMTIRNLRSRMKMVMLYSEHMTNGDLTAELDPRIQQDNNEISQIGRSIQQMGVATKEIISGIVKESGQIHLLSDKSNNNMIALDEKVREVSATVEELSAAMEETSAYTDEMKRSASEIQQAITMVSAEAKSGSEAAYTSSQKAQILKQEAVSSRQTAAQIYQENKVHLTEALEQSKAVEQIGVLSQSIMEITEQTNLLALNASIEAARAGESGRGFAVVADEIRKLADGSQNAVAEIQGVTLTVIDSVAKLSASSQELLRFLETQVREDYQRLEQTAEQYYSDTTSFTQLSNSLEATLREVDASVQNVARAANEIATASVESAVSTQHIAENMLASADQSSEVTKQSVQVKESVNRLNDTVKGFKI</sequence>
<keyword evidence="4 6" id="KW-0807">Transducer</keyword>
<feature type="transmembrane region" description="Helical" evidence="7">
    <location>
        <begin position="29"/>
        <end position="51"/>
    </location>
</feature>
<evidence type="ECO:0000256" key="5">
    <source>
        <dbReference type="ARBA" id="ARBA00029447"/>
    </source>
</evidence>
<dbReference type="Pfam" id="PF00015">
    <property type="entry name" value="MCPsignal"/>
    <property type="match status" value="1"/>
</dbReference>
<dbReference type="RefSeq" id="WP_305025436.1">
    <property type="nucleotide sequence ID" value="NZ_JAUQTB010000013.1"/>
</dbReference>
<dbReference type="PRINTS" id="PR00260">
    <property type="entry name" value="CHEMTRNSDUCR"/>
</dbReference>
<accession>A0ABT9CG31</accession>
<gene>
    <name evidence="10" type="ORF">Q5741_17555</name>
</gene>
<proteinExistence type="inferred from homology"/>
<comment type="caution">
    <text evidence="10">The sequence shown here is derived from an EMBL/GenBank/DDBJ whole genome shotgun (WGS) entry which is preliminary data.</text>
</comment>
<dbReference type="Pfam" id="PF12729">
    <property type="entry name" value="4HB_MCP_1"/>
    <property type="match status" value="1"/>
</dbReference>
<name>A0ABT9CG31_9BACL</name>
<keyword evidence="7" id="KW-1133">Transmembrane helix</keyword>
<organism evidence="10 11">
    <name type="scientific">Paenibacillus lacisoli</name>
    <dbReference type="NCBI Taxonomy" id="3064525"/>
    <lineage>
        <taxon>Bacteria</taxon>
        <taxon>Bacillati</taxon>
        <taxon>Bacillota</taxon>
        <taxon>Bacilli</taxon>
        <taxon>Bacillales</taxon>
        <taxon>Paenibacillaceae</taxon>
        <taxon>Paenibacillus</taxon>
    </lineage>
</organism>
<keyword evidence="2" id="KW-1003">Cell membrane</keyword>
<dbReference type="InterPro" id="IPR003660">
    <property type="entry name" value="HAMP_dom"/>
</dbReference>
<comment type="subcellular location">
    <subcellularLocation>
        <location evidence="1">Cell membrane</location>
    </subcellularLocation>
</comment>
<dbReference type="Proteomes" id="UP001240171">
    <property type="component" value="Unassembled WGS sequence"/>
</dbReference>
<dbReference type="PROSITE" id="PS50111">
    <property type="entry name" value="CHEMOTAXIS_TRANSDUC_2"/>
    <property type="match status" value="1"/>
</dbReference>
<comment type="similarity">
    <text evidence="5">Belongs to the methyl-accepting chemotaxis (MCP) protein family.</text>
</comment>
<evidence type="ECO:0000256" key="3">
    <source>
        <dbReference type="ARBA" id="ARBA00023136"/>
    </source>
</evidence>
<dbReference type="Gene3D" id="1.10.287.950">
    <property type="entry name" value="Methyl-accepting chemotaxis protein"/>
    <property type="match status" value="1"/>
</dbReference>
<dbReference type="PANTHER" id="PTHR32089">
    <property type="entry name" value="METHYL-ACCEPTING CHEMOTAXIS PROTEIN MCPB"/>
    <property type="match status" value="1"/>
</dbReference>
<feature type="domain" description="HAMP" evidence="9">
    <location>
        <begin position="225"/>
        <end position="280"/>
    </location>
</feature>
<dbReference type="SUPFAM" id="SSF58104">
    <property type="entry name" value="Methyl-accepting chemotaxis protein (MCP) signaling domain"/>
    <property type="match status" value="1"/>
</dbReference>